<gene>
    <name evidence="2" type="ORF">EYB31_16170</name>
</gene>
<dbReference type="OrthoDB" id="977752at2"/>
<proteinExistence type="predicted"/>
<dbReference type="AlphaFoldDB" id="A0A4Q9DR44"/>
<accession>A0A4Q9DR44</accession>
<name>A0A4Q9DR44_9BACL</name>
<reference evidence="2 3" key="1">
    <citation type="submission" date="2019-02" db="EMBL/GenBank/DDBJ databases">
        <title>Paenibacillus sp. nov., isolated from surface-sterilized tissue of Thalictrum simplex L.</title>
        <authorList>
            <person name="Tuo L."/>
        </authorList>
    </citation>
    <scope>NUCLEOTIDE SEQUENCE [LARGE SCALE GENOMIC DNA]</scope>
    <source>
        <strain evidence="2 3">N2SHLJ1</strain>
    </source>
</reference>
<protein>
    <recommendedName>
        <fullName evidence="1">Mannosyl-glycoprotein endo-beta-N-acetylglucosamidase-like domain-containing protein</fullName>
    </recommendedName>
</protein>
<dbReference type="EMBL" id="SIRE01000011">
    <property type="protein sequence ID" value="TBL77892.1"/>
    <property type="molecule type" value="Genomic_DNA"/>
</dbReference>
<sequence>MKGSGQEFAKQEYVNGHFVTVTDGFRVYDSLINHSNFLLSNGRYAAAGFLNCCKYLDYAGATRALQTAGYATDRNYAASLSVSLNNTAWLNMIALPLRSWRMRMCRSLTRASLRR</sequence>
<evidence type="ECO:0000313" key="2">
    <source>
        <dbReference type="EMBL" id="TBL77892.1"/>
    </source>
</evidence>
<dbReference type="Proteomes" id="UP000293142">
    <property type="component" value="Unassembled WGS sequence"/>
</dbReference>
<dbReference type="Gene3D" id="2.10.70.40">
    <property type="entry name" value="peptidoglycan hydrolase"/>
    <property type="match status" value="1"/>
</dbReference>
<feature type="domain" description="Mannosyl-glycoprotein endo-beta-N-acetylglucosamidase-like" evidence="1">
    <location>
        <begin position="8"/>
        <end position="81"/>
    </location>
</feature>
<keyword evidence="3" id="KW-1185">Reference proteome</keyword>
<dbReference type="Pfam" id="PF01832">
    <property type="entry name" value="Glucosaminidase"/>
    <property type="match status" value="1"/>
</dbReference>
<dbReference type="GO" id="GO:0004040">
    <property type="term" value="F:amidase activity"/>
    <property type="evidence" value="ECO:0007669"/>
    <property type="project" value="InterPro"/>
</dbReference>
<dbReference type="InterPro" id="IPR002901">
    <property type="entry name" value="MGlyc_endo_b_GlcNAc-like_dom"/>
</dbReference>
<evidence type="ECO:0000313" key="3">
    <source>
        <dbReference type="Proteomes" id="UP000293142"/>
    </source>
</evidence>
<organism evidence="2 3">
    <name type="scientific">Paenibacillus thalictri</name>
    <dbReference type="NCBI Taxonomy" id="2527873"/>
    <lineage>
        <taxon>Bacteria</taxon>
        <taxon>Bacillati</taxon>
        <taxon>Bacillota</taxon>
        <taxon>Bacilli</taxon>
        <taxon>Bacillales</taxon>
        <taxon>Paenibacillaceae</taxon>
        <taxon>Paenibacillus</taxon>
    </lineage>
</organism>
<comment type="caution">
    <text evidence="2">The sequence shown here is derived from an EMBL/GenBank/DDBJ whole genome shotgun (WGS) entry which is preliminary data.</text>
</comment>
<dbReference type="Gene3D" id="1.10.530.10">
    <property type="match status" value="1"/>
</dbReference>
<evidence type="ECO:0000259" key="1">
    <source>
        <dbReference type="Pfam" id="PF01832"/>
    </source>
</evidence>